<evidence type="ECO:0000256" key="1">
    <source>
        <dbReference type="ARBA" id="ARBA00004138"/>
    </source>
</evidence>
<keyword evidence="3" id="KW-0963">Cytoplasm</keyword>
<dbReference type="GO" id="GO:0005929">
    <property type="term" value="C:cilium"/>
    <property type="evidence" value="ECO:0007669"/>
    <property type="project" value="UniProtKB-SubCell"/>
</dbReference>
<evidence type="ECO:0000256" key="5">
    <source>
        <dbReference type="ARBA" id="ARBA00023273"/>
    </source>
</evidence>
<gene>
    <name evidence="7" type="ORF">ABEB36_002401</name>
</gene>
<dbReference type="GO" id="GO:0005856">
    <property type="term" value="C:cytoskeleton"/>
    <property type="evidence" value="ECO:0007669"/>
    <property type="project" value="UniProtKB-SubCell"/>
</dbReference>
<protein>
    <submittedName>
        <fullName evidence="7">Uncharacterized protein</fullName>
    </submittedName>
</protein>
<name>A0ABD1F5M7_HYPHA</name>
<dbReference type="InterPro" id="IPR029214">
    <property type="entry name" value="CFAP144"/>
</dbReference>
<keyword evidence="5" id="KW-0966">Cell projection</keyword>
<dbReference type="EMBL" id="JBDJPC010000002">
    <property type="protein sequence ID" value="KAL1512897.1"/>
    <property type="molecule type" value="Genomic_DNA"/>
</dbReference>
<evidence type="ECO:0000256" key="4">
    <source>
        <dbReference type="ARBA" id="ARBA00023212"/>
    </source>
</evidence>
<proteinExistence type="inferred from homology"/>
<evidence type="ECO:0000313" key="7">
    <source>
        <dbReference type="EMBL" id="KAL1512897.1"/>
    </source>
</evidence>
<keyword evidence="4" id="KW-0206">Cytoskeleton</keyword>
<dbReference type="Pfam" id="PF14886">
    <property type="entry name" value="FAM183"/>
    <property type="match status" value="1"/>
</dbReference>
<keyword evidence="8" id="KW-1185">Reference proteome</keyword>
<organism evidence="7 8">
    <name type="scientific">Hypothenemus hampei</name>
    <name type="common">Coffee berry borer</name>
    <dbReference type="NCBI Taxonomy" id="57062"/>
    <lineage>
        <taxon>Eukaryota</taxon>
        <taxon>Metazoa</taxon>
        <taxon>Ecdysozoa</taxon>
        <taxon>Arthropoda</taxon>
        <taxon>Hexapoda</taxon>
        <taxon>Insecta</taxon>
        <taxon>Pterygota</taxon>
        <taxon>Neoptera</taxon>
        <taxon>Endopterygota</taxon>
        <taxon>Coleoptera</taxon>
        <taxon>Polyphaga</taxon>
        <taxon>Cucujiformia</taxon>
        <taxon>Curculionidae</taxon>
        <taxon>Scolytinae</taxon>
        <taxon>Hypothenemus</taxon>
    </lineage>
</organism>
<sequence length="126" mass="15316">MVPRNKMPDVFLKERYEKDIKYIKITDVYTPNYNQIPITPKFYSKYETGQFDEIDLEILKELKYAKDMLPSEKRDWPETTNQIYGWWSQPLVELNKMDSRFYFPKLESEITKHGLNMLLVKNPRNR</sequence>
<comment type="caution">
    <text evidence="7">The sequence shown here is derived from an EMBL/GenBank/DDBJ whole genome shotgun (WGS) entry which is preliminary data.</text>
</comment>
<reference evidence="7 8" key="1">
    <citation type="submission" date="2024-05" db="EMBL/GenBank/DDBJ databases">
        <title>Genetic variation in Jamaican populations of the coffee berry borer (Hypothenemus hampei).</title>
        <authorList>
            <person name="Errbii M."/>
            <person name="Myrie A."/>
        </authorList>
    </citation>
    <scope>NUCLEOTIDE SEQUENCE [LARGE SCALE GENOMIC DNA]</scope>
    <source>
        <strain evidence="7">JA-Hopewell-2020-01-JO</strain>
        <tissue evidence="7">Whole body</tissue>
    </source>
</reference>
<comment type="similarity">
    <text evidence="6">Belongs to the CFAP144 family.</text>
</comment>
<dbReference type="PANTHER" id="PTHR33865">
    <property type="entry name" value="PROTEIN FAM183B"/>
    <property type="match status" value="1"/>
</dbReference>
<dbReference type="PANTHER" id="PTHR33865:SF3">
    <property type="entry name" value="PROTEIN FAM183B"/>
    <property type="match status" value="1"/>
</dbReference>
<evidence type="ECO:0000313" key="8">
    <source>
        <dbReference type="Proteomes" id="UP001566132"/>
    </source>
</evidence>
<accession>A0ABD1F5M7</accession>
<evidence type="ECO:0000256" key="6">
    <source>
        <dbReference type="ARBA" id="ARBA00034777"/>
    </source>
</evidence>
<evidence type="ECO:0000256" key="3">
    <source>
        <dbReference type="ARBA" id="ARBA00022490"/>
    </source>
</evidence>
<dbReference type="Proteomes" id="UP001566132">
    <property type="component" value="Unassembled WGS sequence"/>
</dbReference>
<evidence type="ECO:0000256" key="2">
    <source>
        <dbReference type="ARBA" id="ARBA00004245"/>
    </source>
</evidence>
<dbReference type="AlphaFoldDB" id="A0ABD1F5M7"/>
<comment type="subcellular location">
    <subcellularLocation>
        <location evidence="1">Cell projection</location>
        <location evidence="1">Cilium</location>
    </subcellularLocation>
    <subcellularLocation>
        <location evidence="2">Cytoplasm</location>
        <location evidence="2">Cytoskeleton</location>
    </subcellularLocation>
</comment>